<gene>
    <name evidence="1" type="ORF">I4F81_004867</name>
</gene>
<protein>
    <submittedName>
        <fullName evidence="1">Uncharacterized protein</fullName>
    </submittedName>
</protein>
<proteinExistence type="predicted"/>
<organism evidence="1 2">
    <name type="scientific">Pyropia yezoensis</name>
    <name type="common">Susabi-nori</name>
    <name type="synonym">Porphyra yezoensis</name>
    <dbReference type="NCBI Taxonomy" id="2788"/>
    <lineage>
        <taxon>Eukaryota</taxon>
        <taxon>Rhodophyta</taxon>
        <taxon>Bangiophyceae</taxon>
        <taxon>Bangiales</taxon>
        <taxon>Bangiaceae</taxon>
        <taxon>Pyropia</taxon>
    </lineage>
</organism>
<sequence>MMAPAVGVRCGARGEVGGGATSSTLPLKRLKSRQSATTPPGVHPHRRHRGSDDAAAGARPPAASRQPVGASWPTPAEGPGLPTAVEGQGTSAAAAAAATATATADVATTDGAACTTASATAPHPVPLTLAARHPGRRPSPPPPPPPTPPPPQPPPPPPSQPPPRPHNTPGCGLEVRKTSHGDRPRGRCVRVGYAQRGARVCRPPIPSGGGRVRAEREGGGGRAPCMYAPPMWEEPPPAGRGGGAAVGSNGRCGAW</sequence>
<evidence type="ECO:0000313" key="1">
    <source>
        <dbReference type="EMBL" id="KAK1862293.1"/>
    </source>
</evidence>
<accession>A0ACC3BXI6</accession>
<dbReference type="Proteomes" id="UP000798662">
    <property type="component" value="Chromosome 1"/>
</dbReference>
<comment type="caution">
    <text evidence="1">The sequence shown here is derived from an EMBL/GenBank/DDBJ whole genome shotgun (WGS) entry which is preliminary data.</text>
</comment>
<name>A0ACC3BXI6_PYRYE</name>
<evidence type="ECO:0000313" key="2">
    <source>
        <dbReference type="Proteomes" id="UP000798662"/>
    </source>
</evidence>
<keyword evidence="2" id="KW-1185">Reference proteome</keyword>
<reference evidence="1" key="1">
    <citation type="submission" date="2019-11" db="EMBL/GenBank/DDBJ databases">
        <title>Nori genome reveals adaptations in red seaweeds to the harsh intertidal environment.</title>
        <authorList>
            <person name="Wang D."/>
            <person name="Mao Y."/>
        </authorList>
    </citation>
    <scope>NUCLEOTIDE SEQUENCE</scope>
    <source>
        <tissue evidence="1">Gametophyte</tissue>
    </source>
</reference>
<dbReference type="EMBL" id="CM020618">
    <property type="protein sequence ID" value="KAK1862293.1"/>
    <property type="molecule type" value="Genomic_DNA"/>
</dbReference>